<organism evidence="1 2">
    <name type="scientific">Nocardioides bruguierae</name>
    <dbReference type="NCBI Taxonomy" id="2945102"/>
    <lineage>
        <taxon>Bacteria</taxon>
        <taxon>Bacillati</taxon>
        <taxon>Actinomycetota</taxon>
        <taxon>Actinomycetes</taxon>
        <taxon>Propionibacteriales</taxon>
        <taxon>Nocardioidaceae</taxon>
        <taxon>Nocardioides</taxon>
    </lineage>
</organism>
<dbReference type="RefSeq" id="WP_250826607.1">
    <property type="nucleotide sequence ID" value="NZ_JAMOIL010000006.1"/>
</dbReference>
<keyword evidence="2" id="KW-1185">Reference proteome</keyword>
<comment type="caution">
    <text evidence="1">The sequence shown here is derived from an EMBL/GenBank/DDBJ whole genome shotgun (WGS) entry which is preliminary data.</text>
</comment>
<dbReference type="GO" id="GO:0004180">
    <property type="term" value="F:carboxypeptidase activity"/>
    <property type="evidence" value="ECO:0007669"/>
    <property type="project" value="UniProtKB-KW"/>
</dbReference>
<sequence>MVELHRAAPCLARLRWFAGDRLVGERRSWDARVVLPVEPGPVTVEVVDDRDGTDPLRLASVRVQLVVTGTDDEPAPVPVELARGSRLVGRVTAADGGLVRFARVTARASDGRTFAVRTDGLGRYVLGGLPAVPLLVRATHRTGRSVSTALTPGVGRLHLHAPVLTLPPLAPEPTDTPITAGGAFRGRVLAAGEQADGGRGVWAARVELRDAAGAVLARTRTDASGAFRVGGDLPSSSGLVLTVSSGPVRPVAGAHPTRTTVRGLSCGPAEVVELGSLTLPRTATTEQDAAAGGLLPRAAALRLPSVRA</sequence>
<name>A0A9X2IE35_9ACTN</name>
<evidence type="ECO:0000313" key="2">
    <source>
        <dbReference type="Proteomes" id="UP001139485"/>
    </source>
</evidence>
<keyword evidence="1" id="KW-0645">Protease</keyword>
<protein>
    <submittedName>
        <fullName evidence="1">Carboxypeptidase-like regulatory domain-containing protein</fullName>
    </submittedName>
</protein>
<dbReference type="EMBL" id="JAMOIL010000006">
    <property type="protein sequence ID" value="MCM0619867.1"/>
    <property type="molecule type" value="Genomic_DNA"/>
</dbReference>
<keyword evidence="1" id="KW-0121">Carboxypeptidase</keyword>
<evidence type="ECO:0000313" key="1">
    <source>
        <dbReference type="EMBL" id="MCM0619867.1"/>
    </source>
</evidence>
<dbReference type="AlphaFoldDB" id="A0A9X2IE35"/>
<keyword evidence="1" id="KW-0378">Hydrolase</keyword>
<reference evidence="1" key="1">
    <citation type="submission" date="2022-05" db="EMBL/GenBank/DDBJ databases">
        <authorList>
            <person name="Tuo L."/>
        </authorList>
    </citation>
    <scope>NUCLEOTIDE SEQUENCE</scope>
    <source>
        <strain evidence="1">BSK12Z-4</strain>
    </source>
</reference>
<gene>
    <name evidence="1" type="ORF">M8330_06115</name>
</gene>
<accession>A0A9X2IE35</accession>
<dbReference type="Proteomes" id="UP001139485">
    <property type="component" value="Unassembled WGS sequence"/>
</dbReference>
<proteinExistence type="predicted"/>